<accession>A0A7J8I9K5</accession>
<sequence length="122" mass="12780">MVVSTAVIHAPKCQPLHGPGSGPGAVHSAAGKTVPGLSEGGGIEQTPHRELWWVLRRRLLTNELSEGRDGGVREGLAQEVMFKLRGRGGNDANVTEKGAGKSIPGCGASLSEDRRGDMESRS</sequence>
<name>A0A7J8I9K5_MOLMO</name>
<dbReference type="InParanoid" id="A0A7J8I9K5"/>
<organism evidence="2 3">
    <name type="scientific">Molossus molossus</name>
    <name type="common">Pallas' mastiff bat</name>
    <name type="synonym">Vespertilio molossus</name>
    <dbReference type="NCBI Taxonomy" id="27622"/>
    <lineage>
        <taxon>Eukaryota</taxon>
        <taxon>Metazoa</taxon>
        <taxon>Chordata</taxon>
        <taxon>Craniata</taxon>
        <taxon>Vertebrata</taxon>
        <taxon>Euteleostomi</taxon>
        <taxon>Mammalia</taxon>
        <taxon>Eutheria</taxon>
        <taxon>Laurasiatheria</taxon>
        <taxon>Chiroptera</taxon>
        <taxon>Yangochiroptera</taxon>
        <taxon>Molossidae</taxon>
        <taxon>Molossus</taxon>
    </lineage>
</organism>
<protein>
    <submittedName>
        <fullName evidence="2">Uncharacterized protein</fullName>
    </submittedName>
</protein>
<dbReference type="Proteomes" id="UP000550707">
    <property type="component" value="Unassembled WGS sequence"/>
</dbReference>
<feature type="region of interest" description="Disordered" evidence="1">
    <location>
        <begin position="84"/>
        <end position="122"/>
    </location>
</feature>
<reference evidence="2 3" key="1">
    <citation type="journal article" date="2020" name="Nature">
        <title>Six reference-quality genomes reveal evolution of bat adaptations.</title>
        <authorList>
            <person name="Jebb D."/>
            <person name="Huang Z."/>
            <person name="Pippel M."/>
            <person name="Hughes G.M."/>
            <person name="Lavrichenko K."/>
            <person name="Devanna P."/>
            <person name="Winkler S."/>
            <person name="Jermiin L.S."/>
            <person name="Skirmuntt E.C."/>
            <person name="Katzourakis A."/>
            <person name="Burkitt-Gray L."/>
            <person name="Ray D.A."/>
            <person name="Sullivan K.A.M."/>
            <person name="Roscito J.G."/>
            <person name="Kirilenko B.M."/>
            <person name="Davalos L.M."/>
            <person name="Corthals A.P."/>
            <person name="Power M.L."/>
            <person name="Jones G."/>
            <person name="Ransome R.D."/>
            <person name="Dechmann D.K.N."/>
            <person name="Locatelli A.G."/>
            <person name="Puechmaille S.J."/>
            <person name="Fedrigo O."/>
            <person name="Jarvis E.D."/>
            <person name="Hiller M."/>
            <person name="Vernes S.C."/>
            <person name="Myers E.W."/>
            <person name="Teeling E.C."/>
        </authorList>
    </citation>
    <scope>NUCLEOTIDE SEQUENCE [LARGE SCALE GENOMIC DNA]</scope>
    <source>
        <strain evidence="2">MMolMol1</strain>
        <tissue evidence="2">Muscle</tissue>
    </source>
</reference>
<keyword evidence="3" id="KW-1185">Reference proteome</keyword>
<evidence type="ECO:0000313" key="2">
    <source>
        <dbReference type="EMBL" id="KAF6480672.1"/>
    </source>
</evidence>
<evidence type="ECO:0000313" key="3">
    <source>
        <dbReference type="Proteomes" id="UP000550707"/>
    </source>
</evidence>
<gene>
    <name evidence="2" type="ORF">HJG59_010538</name>
</gene>
<feature type="compositionally biased region" description="Basic and acidic residues" evidence="1">
    <location>
        <begin position="111"/>
        <end position="122"/>
    </location>
</feature>
<feature type="region of interest" description="Disordered" evidence="1">
    <location>
        <begin position="14"/>
        <end position="43"/>
    </location>
</feature>
<evidence type="ECO:0000256" key="1">
    <source>
        <dbReference type="SAM" id="MobiDB-lite"/>
    </source>
</evidence>
<proteinExistence type="predicted"/>
<comment type="caution">
    <text evidence="2">The sequence shown here is derived from an EMBL/GenBank/DDBJ whole genome shotgun (WGS) entry which is preliminary data.</text>
</comment>
<dbReference type="AlphaFoldDB" id="A0A7J8I9K5"/>
<dbReference type="EMBL" id="JACASF010000004">
    <property type="protein sequence ID" value="KAF6480672.1"/>
    <property type="molecule type" value="Genomic_DNA"/>
</dbReference>